<feature type="domain" description="ABC transmembrane type-1" evidence="9">
    <location>
        <begin position="64"/>
        <end position="252"/>
    </location>
</feature>
<feature type="transmembrane region" description="Helical" evidence="8">
    <location>
        <begin position="234"/>
        <end position="252"/>
    </location>
</feature>
<feature type="transmembrane region" description="Helical" evidence="8">
    <location>
        <begin position="12"/>
        <end position="33"/>
    </location>
</feature>
<accession>A0ABW1D7W0</accession>
<feature type="transmembrane region" description="Helical" evidence="8">
    <location>
        <begin position="131"/>
        <end position="148"/>
    </location>
</feature>
<feature type="transmembrane region" description="Helical" evidence="8">
    <location>
        <begin position="64"/>
        <end position="90"/>
    </location>
</feature>
<comment type="caution">
    <text evidence="10">The sequence shown here is derived from an EMBL/GenBank/DDBJ whole genome shotgun (WGS) entry which is preliminary data.</text>
</comment>
<evidence type="ECO:0000256" key="4">
    <source>
        <dbReference type="ARBA" id="ARBA00022519"/>
    </source>
</evidence>
<keyword evidence="4" id="KW-0997">Cell inner membrane</keyword>
<dbReference type="PROSITE" id="PS50928">
    <property type="entry name" value="ABC_TM1"/>
    <property type="match status" value="1"/>
</dbReference>
<dbReference type="EMBL" id="JBHSPA010000091">
    <property type="protein sequence ID" value="MFC5833310.1"/>
    <property type="molecule type" value="Genomic_DNA"/>
</dbReference>
<dbReference type="Gene3D" id="1.10.3720.10">
    <property type="entry name" value="MetI-like"/>
    <property type="match status" value="1"/>
</dbReference>
<keyword evidence="6 8" id="KW-1133">Transmembrane helix</keyword>
<evidence type="ECO:0000256" key="8">
    <source>
        <dbReference type="RuleBase" id="RU363032"/>
    </source>
</evidence>
<evidence type="ECO:0000259" key="9">
    <source>
        <dbReference type="PROSITE" id="PS50928"/>
    </source>
</evidence>
<keyword evidence="7 8" id="KW-0472">Membrane</keyword>
<keyword evidence="3" id="KW-1003">Cell membrane</keyword>
<evidence type="ECO:0000256" key="1">
    <source>
        <dbReference type="ARBA" id="ARBA00004429"/>
    </source>
</evidence>
<dbReference type="InterPro" id="IPR035906">
    <property type="entry name" value="MetI-like_sf"/>
</dbReference>
<keyword evidence="5 8" id="KW-0812">Transmembrane</keyword>
<name>A0ABW1D7W0_9ACTN</name>
<dbReference type="PANTHER" id="PTHR43357:SF4">
    <property type="entry name" value="INNER MEMBRANE ABC TRANSPORTER PERMEASE PROTEIN YDCV"/>
    <property type="match status" value="1"/>
</dbReference>
<comment type="subcellular location">
    <subcellularLocation>
        <location evidence="1">Cell inner membrane</location>
        <topology evidence="1">Multi-pass membrane protein</topology>
    </subcellularLocation>
    <subcellularLocation>
        <location evidence="8">Cell membrane</location>
        <topology evidence="8">Multi-pass membrane protein</topology>
    </subcellularLocation>
</comment>
<evidence type="ECO:0000313" key="10">
    <source>
        <dbReference type="EMBL" id="MFC5833310.1"/>
    </source>
</evidence>
<dbReference type="CDD" id="cd06261">
    <property type="entry name" value="TM_PBP2"/>
    <property type="match status" value="1"/>
</dbReference>
<dbReference type="SUPFAM" id="SSF161098">
    <property type="entry name" value="MetI-like"/>
    <property type="match status" value="1"/>
</dbReference>
<organism evidence="10 11">
    <name type="scientific">Nonomuraea insulae</name>
    <dbReference type="NCBI Taxonomy" id="1616787"/>
    <lineage>
        <taxon>Bacteria</taxon>
        <taxon>Bacillati</taxon>
        <taxon>Actinomycetota</taxon>
        <taxon>Actinomycetes</taxon>
        <taxon>Streptosporangiales</taxon>
        <taxon>Streptosporangiaceae</taxon>
        <taxon>Nonomuraea</taxon>
    </lineage>
</organism>
<dbReference type="InterPro" id="IPR000515">
    <property type="entry name" value="MetI-like"/>
</dbReference>
<dbReference type="RefSeq" id="WP_379522735.1">
    <property type="nucleotide sequence ID" value="NZ_JBHSPA010000091.1"/>
</dbReference>
<evidence type="ECO:0000256" key="2">
    <source>
        <dbReference type="ARBA" id="ARBA00022448"/>
    </source>
</evidence>
<comment type="similarity">
    <text evidence="8">Belongs to the binding-protein-dependent transport system permease family.</text>
</comment>
<protein>
    <submittedName>
        <fullName evidence="10">ABC transporter permease</fullName>
    </submittedName>
</protein>
<dbReference type="Pfam" id="PF00528">
    <property type="entry name" value="BPD_transp_1"/>
    <property type="match status" value="1"/>
</dbReference>
<dbReference type="PANTHER" id="PTHR43357">
    <property type="entry name" value="INNER MEMBRANE ABC TRANSPORTER PERMEASE PROTEIN YDCV"/>
    <property type="match status" value="1"/>
</dbReference>
<evidence type="ECO:0000313" key="11">
    <source>
        <dbReference type="Proteomes" id="UP001596058"/>
    </source>
</evidence>
<gene>
    <name evidence="10" type="ORF">ACFPZ3_56470</name>
</gene>
<reference evidence="11" key="1">
    <citation type="journal article" date="2019" name="Int. J. Syst. Evol. Microbiol.">
        <title>The Global Catalogue of Microorganisms (GCM) 10K type strain sequencing project: providing services to taxonomists for standard genome sequencing and annotation.</title>
        <authorList>
            <consortium name="The Broad Institute Genomics Platform"/>
            <consortium name="The Broad Institute Genome Sequencing Center for Infectious Disease"/>
            <person name="Wu L."/>
            <person name="Ma J."/>
        </authorList>
    </citation>
    <scope>NUCLEOTIDE SEQUENCE [LARGE SCALE GENOMIC DNA]</scope>
    <source>
        <strain evidence="11">CCUG 53903</strain>
    </source>
</reference>
<dbReference type="Proteomes" id="UP001596058">
    <property type="component" value="Unassembled WGS sequence"/>
</dbReference>
<keyword evidence="2 8" id="KW-0813">Transport</keyword>
<feature type="transmembrane region" description="Helical" evidence="8">
    <location>
        <begin position="188"/>
        <end position="214"/>
    </location>
</feature>
<keyword evidence="11" id="KW-1185">Reference proteome</keyword>
<evidence type="ECO:0000256" key="5">
    <source>
        <dbReference type="ARBA" id="ARBA00022692"/>
    </source>
</evidence>
<feature type="transmembrane region" description="Helical" evidence="8">
    <location>
        <begin position="102"/>
        <end position="125"/>
    </location>
</feature>
<evidence type="ECO:0000256" key="3">
    <source>
        <dbReference type="ARBA" id="ARBA00022475"/>
    </source>
</evidence>
<evidence type="ECO:0000256" key="7">
    <source>
        <dbReference type="ARBA" id="ARBA00023136"/>
    </source>
</evidence>
<evidence type="ECO:0000256" key="6">
    <source>
        <dbReference type="ARBA" id="ARBA00022989"/>
    </source>
</evidence>
<proteinExistence type="inferred from homology"/>
<sequence length="263" mass="28536">MTSWASRAANRTVVGLILLFLWTPILVVFIVSFDTSTFLRFPPREFSFAPYVEVFQTAEFSRGLWISMVVAAGSTLLAVTVSTAAALALHRHRFRGSGVVQGFFVSPLLVPHIVLALALLLLFSPMGLTDGFTGLILAHLVLCIPYAIRTISVSLSTADTACEDAARVLGANGWTTFRRVTLPLIRPGIVAGAIMSFLVSFDEAVISLFLSGYYVKPLPVALLEHVETQAGPEVAALSVLLILFSIGIMLLLERMTGLRRSLR</sequence>